<evidence type="ECO:0000313" key="6">
    <source>
        <dbReference type="EMBL" id="MQA56591.1"/>
    </source>
</evidence>
<dbReference type="InterPro" id="IPR023772">
    <property type="entry name" value="DNA-bd_HTH_TetR-type_CS"/>
</dbReference>
<dbReference type="PANTHER" id="PTHR47506:SF1">
    <property type="entry name" value="HTH-TYPE TRANSCRIPTIONAL REGULATOR YJDC"/>
    <property type="match status" value="1"/>
</dbReference>
<keyword evidence="2 4" id="KW-0238">DNA-binding</keyword>
<dbReference type="InterPro" id="IPR036271">
    <property type="entry name" value="Tet_transcr_reg_TetR-rel_C_sf"/>
</dbReference>
<reference evidence="6 7" key="1">
    <citation type="submission" date="2019-10" db="EMBL/GenBank/DDBJ databases">
        <title>Pseudomonas dajingensis sp. nov., isolated from the profound head ulcers of farmed Murray cod (Maccullochella peelii peelii).</title>
        <authorList>
            <person name="Liu Y."/>
        </authorList>
    </citation>
    <scope>NUCLEOTIDE SEQUENCE [LARGE SCALE GENOMIC DNA]</scope>
    <source>
        <strain evidence="6 7">MC042</strain>
    </source>
</reference>
<dbReference type="GO" id="GO:0003677">
    <property type="term" value="F:DNA binding"/>
    <property type="evidence" value="ECO:0007669"/>
    <property type="project" value="UniProtKB-UniRule"/>
</dbReference>
<evidence type="ECO:0000256" key="3">
    <source>
        <dbReference type="ARBA" id="ARBA00023163"/>
    </source>
</evidence>
<dbReference type="SUPFAM" id="SSF46689">
    <property type="entry name" value="Homeodomain-like"/>
    <property type="match status" value="1"/>
</dbReference>
<dbReference type="RefSeq" id="WP_031320020.1">
    <property type="nucleotide sequence ID" value="NZ_AVOY01000014.1"/>
</dbReference>
<keyword evidence="1" id="KW-0805">Transcription regulation</keyword>
<proteinExistence type="predicted"/>
<evidence type="ECO:0000256" key="2">
    <source>
        <dbReference type="ARBA" id="ARBA00023125"/>
    </source>
</evidence>
<protein>
    <submittedName>
        <fullName evidence="6">TetR family transcriptional regulator</fullName>
    </submittedName>
</protein>
<gene>
    <name evidence="6" type="ORF">GDH07_25040</name>
</gene>
<dbReference type="Pfam" id="PF00440">
    <property type="entry name" value="TetR_N"/>
    <property type="match status" value="1"/>
</dbReference>
<evidence type="ECO:0000259" key="5">
    <source>
        <dbReference type="PROSITE" id="PS50977"/>
    </source>
</evidence>
<organism evidence="6 7">
    <name type="scientific">Pseudomonas piscis</name>
    <dbReference type="NCBI Taxonomy" id="2614538"/>
    <lineage>
        <taxon>Bacteria</taxon>
        <taxon>Pseudomonadati</taxon>
        <taxon>Pseudomonadota</taxon>
        <taxon>Gammaproteobacteria</taxon>
        <taxon>Pseudomonadales</taxon>
        <taxon>Pseudomonadaceae</taxon>
        <taxon>Pseudomonas</taxon>
    </lineage>
</organism>
<evidence type="ECO:0000313" key="7">
    <source>
        <dbReference type="Proteomes" id="UP000486534"/>
    </source>
</evidence>
<keyword evidence="3" id="KW-0804">Transcription</keyword>
<dbReference type="AlphaFoldDB" id="A0A7X1PQJ0"/>
<dbReference type="Pfam" id="PF16925">
    <property type="entry name" value="TetR_C_13"/>
    <property type="match status" value="1"/>
</dbReference>
<dbReference type="PROSITE" id="PS50977">
    <property type="entry name" value="HTH_TETR_2"/>
    <property type="match status" value="1"/>
</dbReference>
<feature type="DNA-binding region" description="H-T-H motif" evidence="4">
    <location>
        <begin position="30"/>
        <end position="49"/>
    </location>
</feature>
<evidence type="ECO:0000256" key="4">
    <source>
        <dbReference type="PROSITE-ProRule" id="PRU00335"/>
    </source>
</evidence>
<accession>A0A7X1PQJ0</accession>
<dbReference type="Gene3D" id="1.10.357.10">
    <property type="entry name" value="Tetracycline Repressor, domain 2"/>
    <property type="match status" value="1"/>
</dbReference>
<feature type="domain" description="HTH tetR-type" evidence="5">
    <location>
        <begin position="7"/>
        <end position="67"/>
    </location>
</feature>
<dbReference type="Proteomes" id="UP000486534">
    <property type="component" value="Unassembled WGS sequence"/>
</dbReference>
<dbReference type="EMBL" id="WHUV01000005">
    <property type="protein sequence ID" value="MQA56591.1"/>
    <property type="molecule type" value="Genomic_DNA"/>
</dbReference>
<dbReference type="PROSITE" id="PS01081">
    <property type="entry name" value="HTH_TETR_1"/>
    <property type="match status" value="1"/>
</dbReference>
<dbReference type="Gene3D" id="1.10.10.60">
    <property type="entry name" value="Homeodomain-like"/>
    <property type="match status" value="1"/>
</dbReference>
<dbReference type="PANTHER" id="PTHR47506">
    <property type="entry name" value="TRANSCRIPTIONAL REGULATORY PROTEIN"/>
    <property type="match status" value="1"/>
</dbReference>
<dbReference type="SUPFAM" id="SSF48498">
    <property type="entry name" value="Tetracyclin repressor-like, C-terminal domain"/>
    <property type="match status" value="1"/>
</dbReference>
<evidence type="ECO:0000256" key="1">
    <source>
        <dbReference type="ARBA" id="ARBA00023015"/>
    </source>
</evidence>
<dbReference type="InterPro" id="IPR011075">
    <property type="entry name" value="TetR_C"/>
</dbReference>
<name>A0A7X1PQJ0_9PSED</name>
<dbReference type="InterPro" id="IPR009057">
    <property type="entry name" value="Homeodomain-like_sf"/>
</dbReference>
<sequence>MAGRPREFDRNQALRQALELFWARGFETTSMADLVAALGIASARIYAAFGSKEALFREAIELYESHEGGFADRALAEEPSARAAIARLLDEAVQLYTRPGQPLGCMVVSSAVNCSSDNDGVRQWLAEHRRARTASIVQRLQAAVQAGELAGHGDATSLGDYYSTVLHGLSVQARDGASAEQLRKVVALAMGVFDNARNLTPG</sequence>
<dbReference type="InterPro" id="IPR001647">
    <property type="entry name" value="HTH_TetR"/>
</dbReference>
<comment type="caution">
    <text evidence="6">The sequence shown here is derived from an EMBL/GenBank/DDBJ whole genome shotgun (WGS) entry which is preliminary data.</text>
</comment>